<keyword evidence="3" id="KW-1185">Reference proteome</keyword>
<keyword evidence="1" id="KW-0812">Transmembrane</keyword>
<name>A0ABM7VMQ4_9BACT</name>
<dbReference type="Proteomes" id="UP001354989">
    <property type="component" value="Plasmid pPP7"/>
</dbReference>
<keyword evidence="2" id="KW-0614">Plasmid</keyword>
<keyword evidence="1" id="KW-0472">Membrane</keyword>
<keyword evidence="1" id="KW-1133">Transmembrane helix</keyword>
<accession>A0ABM7VMQ4</accession>
<organism evidence="2 3">
    <name type="scientific">Persicobacter psychrovividus</name>
    <dbReference type="NCBI Taxonomy" id="387638"/>
    <lineage>
        <taxon>Bacteria</taxon>
        <taxon>Pseudomonadati</taxon>
        <taxon>Bacteroidota</taxon>
        <taxon>Cytophagia</taxon>
        <taxon>Cytophagales</taxon>
        <taxon>Persicobacteraceae</taxon>
        <taxon>Persicobacter</taxon>
    </lineage>
</organism>
<gene>
    <name evidence="2" type="ORF">PEPS_45420</name>
</gene>
<geneLocation type="plasmid" evidence="2 3">
    <name>pPP7</name>
</geneLocation>
<evidence type="ECO:0000313" key="2">
    <source>
        <dbReference type="EMBL" id="BDD02262.1"/>
    </source>
</evidence>
<evidence type="ECO:0000256" key="1">
    <source>
        <dbReference type="SAM" id="Phobius"/>
    </source>
</evidence>
<evidence type="ECO:0000313" key="3">
    <source>
        <dbReference type="Proteomes" id="UP001354989"/>
    </source>
</evidence>
<protein>
    <submittedName>
        <fullName evidence="2">Uncharacterized protein</fullName>
    </submittedName>
</protein>
<proteinExistence type="predicted"/>
<dbReference type="EMBL" id="AP025299">
    <property type="protein sequence ID" value="BDD02262.1"/>
    <property type="molecule type" value="Genomic_DNA"/>
</dbReference>
<sequence length="91" mass="10908">MILLVMYSSHATDYVKEEYPQLYIKYMTPQFALSGNKLPDLFNIIKYEKENSNLDQYLICVINKLKHITYIFKFSFAYVLIWVLFLIILNI</sequence>
<reference evidence="2 3" key="1">
    <citation type="submission" date="2021-12" db="EMBL/GenBank/DDBJ databases">
        <title>Genome sequencing of bacteria with rrn-lacking chromosome and rrn-plasmid.</title>
        <authorList>
            <person name="Anda M."/>
            <person name="Iwasaki W."/>
        </authorList>
    </citation>
    <scope>NUCLEOTIDE SEQUENCE [LARGE SCALE GENOMIC DNA]</scope>
    <source>
        <strain evidence="2 3">NBRC 101262</strain>
        <plasmid evidence="2 3">pPP7</plasmid>
    </source>
</reference>
<feature type="transmembrane region" description="Helical" evidence="1">
    <location>
        <begin position="70"/>
        <end position="89"/>
    </location>
</feature>